<evidence type="ECO:0000313" key="7">
    <source>
        <dbReference type="Proteomes" id="UP001501126"/>
    </source>
</evidence>
<evidence type="ECO:0000256" key="5">
    <source>
        <dbReference type="SAM" id="Phobius"/>
    </source>
</evidence>
<keyword evidence="4 5" id="KW-0472">Membrane</keyword>
<accession>A0ABP3Y213</accession>
<comment type="caution">
    <text evidence="6">The sequence shown here is derived from an EMBL/GenBank/DDBJ whole genome shotgun (WGS) entry which is preliminary data.</text>
</comment>
<dbReference type="InterPro" id="IPR023271">
    <property type="entry name" value="Aquaporin-like"/>
</dbReference>
<dbReference type="Gene3D" id="1.20.1080.10">
    <property type="entry name" value="Glycerol uptake facilitator protein"/>
    <property type="match status" value="1"/>
</dbReference>
<sequence>MRFPWFNSDIFKRYKAKQPVEQYLSSYFDENRGWIHCKDQVRVLTTLVHAIRPDQKTTQHSIRHFLDILERNPVYARELGSFLSNLFNNRNFKPILTDAEILEDTHFLREVKRRIIAKLLPYQPKSDTLEFILNQVFFSSNDPLWIDSIPEEELNYLFDLLGFKTIFSRISENSAFDQLFESIELLIWRINGRVMETEVLRMVPEYDSHESSFVALENELTELRKVIFSSPDFQLTPETMALKQFLVLHKQCEQFIDKAFQNSAKYGISMKVNQHLLRIRQQLTRLKVLLDILTIEGQNDMKGNTVRLAKLLIDINCRKNNVRQLINESTQLVSYEITQHTAKTGEHYITSDRKEYMEMLKASMGGGLIVGIMCIIKVLLAKVHVSDFGHAFLYSANYAFGFIAIYLLGFTLATKQPAMTAAAFINELKKGLDKGAKSKTKYDDFARLFARLFRSQFIAFVGNVIIAFPVALAGVFLIDLAFDYNIATSKADKLITDLSPLHSPAIFHAAIAGVFLFLSGIISGSIANRDRYLQVPYRIKEHPILKLSLGRRKTEQIAQFYEKKWAGIMSNLWFGVFMGSTASIGAFIGLDLDIRHITFASGNLALGLYGNDFEITLWMLLLGILGIGIIGLINFLVSFILSLLLAFRSRNIPFSEIRFVFSSNWQHFKKHPTSFFFPVENKKKPEESVK</sequence>
<dbReference type="Pfam" id="PF10136">
    <property type="entry name" value="SpecificRecomb"/>
    <property type="match status" value="1"/>
</dbReference>
<feature type="transmembrane region" description="Helical" evidence="5">
    <location>
        <begin position="457"/>
        <end position="478"/>
    </location>
</feature>
<name>A0ABP3Y213_9FLAO</name>
<dbReference type="EMBL" id="BAAAFH010000011">
    <property type="protein sequence ID" value="GAA0875636.1"/>
    <property type="molecule type" value="Genomic_DNA"/>
</dbReference>
<evidence type="ECO:0000313" key="6">
    <source>
        <dbReference type="EMBL" id="GAA0875636.1"/>
    </source>
</evidence>
<reference evidence="7" key="1">
    <citation type="journal article" date="2019" name="Int. J. Syst. Evol. Microbiol.">
        <title>The Global Catalogue of Microorganisms (GCM) 10K type strain sequencing project: providing services to taxonomists for standard genome sequencing and annotation.</title>
        <authorList>
            <consortium name="The Broad Institute Genomics Platform"/>
            <consortium name="The Broad Institute Genome Sequencing Center for Infectious Disease"/>
            <person name="Wu L."/>
            <person name="Ma J."/>
        </authorList>
    </citation>
    <scope>NUCLEOTIDE SEQUENCE [LARGE SCALE GENOMIC DNA]</scope>
    <source>
        <strain evidence="7">JCM 16083</strain>
    </source>
</reference>
<feature type="transmembrane region" description="Helical" evidence="5">
    <location>
        <begin position="392"/>
        <end position="413"/>
    </location>
</feature>
<proteinExistence type="predicted"/>
<keyword evidence="2 5" id="KW-0812">Transmembrane</keyword>
<keyword evidence="3 5" id="KW-1133">Transmembrane helix</keyword>
<evidence type="ECO:0000256" key="2">
    <source>
        <dbReference type="ARBA" id="ARBA00022692"/>
    </source>
</evidence>
<organism evidence="6 7">
    <name type="scientific">Wandonia haliotis</name>
    <dbReference type="NCBI Taxonomy" id="574963"/>
    <lineage>
        <taxon>Bacteria</taxon>
        <taxon>Pseudomonadati</taxon>
        <taxon>Bacteroidota</taxon>
        <taxon>Flavobacteriia</taxon>
        <taxon>Flavobacteriales</taxon>
        <taxon>Crocinitomicaceae</taxon>
        <taxon>Wandonia</taxon>
    </lineage>
</organism>
<dbReference type="PIRSF" id="PIRSF015380">
    <property type="entry name" value="Site-sp_rcmb"/>
    <property type="match status" value="1"/>
</dbReference>
<feature type="transmembrane region" description="Helical" evidence="5">
    <location>
        <begin position="505"/>
        <end position="527"/>
    </location>
</feature>
<feature type="transmembrane region" description="Helical" evidence="5">
    <location>
        <begin position="572"/>
        <end position="590"/>
    </location>
</feature>
<evidence type="ECO:0000256" key="3">
    <source>
        <dbReference type="ARBA" id="ARBA00022989"/>
    </source>
</evidence>
<gene>
    <name evidence="6" type="ORF">GCM10009118_20450</name>
</gene>
<dbReference type="InterPro" id="IPR011385">
    <property type="entry name" value="Site-sp_rcmbase"/>
</dbReference>
<evidence type="ECO:0000256" key="4">
    <source>
        <dbReference type="ARBA" id="ARBA00023136"/>
    </source>
</evidence>
<feature type="transmembrane region" description="Helical" evidence="5">
    <location>
        <begin position="617"/>
        <end position="647"/>
    </location>
</feature>
<evidence type="ECO:0000256" key="1">
    <source>
        <dbReference type="ARBA" id="ARBA00004141"/>
    </source>
</evidence>
<comment type="subcellular location">
    <subcellularLocation>
        <location evidence="1">Membrane</location>
        <topology evidence="1">Multi-pass membrane protein</topology>
    </subcellularLocation>
</comment>
<dbReference type="RefSeq" id="WP_343787329.1">
    <property type="nucleotide sequence ID" value="NZ_BAAAFH010000011.1"/>
</dbReference>
<feature type="transmembrane region" description="Helical" evidence="5">
    <location>
        <begin position="362"/>
        <end position="380"/>
    </location>
</feature>
<dbReference type="Proteomes" id="UP001501126">
    <property type="component" value="Unassembled WGS sequence"/>
</dbReference>
<protein>
    <submittedName>
        <fullName evidence="6">Site-specific recombinase</fullName>
    </submittedName>
</protein>
<keyword evidence="7" id="KW-1185">Reference proteome</keyword>